<accession>A0A834JD65</accession>
<keyword evidence="3" id="KW-1185">Reference proteome</keyword>
<dbReference type="Gene3D" id="2.60.40.10">
    <property type="entry name" value="Immunoglobulins"/>
    <property type="match status" value="1"/>
</dbReference>
<sequence length="197" mass="21317">MKEVVEGRVRGEEDALTCIYPGKMQSFSRANVESDVISTISDCYWYYCAVVGSGNGGNSGNSDSSGALVTGTGILVLVLVLVLVLPLPLLPLLQAGRIKIFSRSGKYHMLPTGELLVFSVTSADAHSSYRCRTVHHVTADTVESSSYARLVVTVPLDIVVNCLRTVKNLPNQAAFDDLITESTRTSSLRHFGSVPWH</sequence>
<gene>
    <name evidence="2" type="ORF">HZH66_012781</name>
</gene>
<keyword evidence="1" id="KW-0472">Membrane</keyword>
<comment type="caution">
    <text evidence="2">The sequence shown here is derived from an EMBL/GenBank/DDBJ whole genome shotgun (WGS) entry which is preliminary data.</text>
</comment>
<protein>
    <submittedName>
        <fullName evidence="2">Uncharacterized protein</fullName>
    </submittedName>
</protein>
<dbReference type="Proteomes" id="UP000614350">
    <property type="component" value="Unassembled WGS sequence"/>
</dbReference>
<name>A0A834JD65_VESVU</name>
<feature type="transmembrane region" description="Helical" evidence="1">
    <location>
        <begin position="67"/>
        <end position="93"/>
    </location>
</feature>
<reference evidence="2" key="1">
    <citation type="journal article" date="2020" name="G3 (Bethesda)">
        <title>High-Quality Assemblies for Three Invasive Social Wasps from the &lt;i&gt;Vespula&lt;/i&gt; Genus.</title>
        <authorList>
            <person name="Harrop T.W.R."/>
            <person name="Guhlin J."/>
            <person name="McLaughlin G.M."/>
            <person name="Permina E."/>
            <person name="Stockwell P."/>
            <person name="Gilligan J."/>
            <person name="Le Lec M.F."/>
            <person name="Gruber M.A.M."/>
            <person name="Quinn O."/>
            <person name="Lovegrove M."/>
            <person name="Duncan E.J."/>
            <person name="Remnant E.J."/>
            <person name="Van Eeckhoven J."/>
            <person name="Graham B."/>
            <person name="Knapp R.A."/>
            <person name="Langford K.W."/>
            <person name="Kronenberg Z."/>
            <person name="Press M.O."/>
            <person name="Eacker S.M."/>
            <person name="Wilson-Rankin E.E."/>
            <person name="Purcell J."/>
            <person name="Lester P.J."/>
            <person name="Dearden P.K."/>
        </authorList>
    </citation>
    <scope>NUCLEOTIDE SEQUENCE</scope>
    <source>
        <strain evidence="2">Marl-1</strain>
    </source>
</reference>
<dbReference type="AlphaFoldDB" id="A0A834JD65"/>
<organism evidence="2 3">
    <name type="scientific">Vespula vulgaris</name>
    <name type="common">Yellow jacket</name>
    <name type="synonym">Wasp</name>
    <dbReference type="NCBI Taxonomy" id="7454"/>
    <lineage>
        <taxon>Eukaryota</taxon>
        <taxon>Metazoa</taxon>
        <taxon>Ecdysozoa</taxon>
        <taxon>Arthropoda</taxon>
        <taxon>Hexapoda</taxon>
        <taxon>Insecta</taxon>
        <taxon>Pterygota</taxon>
        <taxon>Neoptera</taxon>
        <taxon>Endopterygota</taxon>
        <taxon>Hymenoptera</taxon>
        <taxon>Apocrita</taxon>
        <taxon>Aculeata</taxon>
        <taxon>Vespoidea</taxon>
        <taxon>Vespidae</taxon>
        <taxon>Vespinae</taxon>
        <taxon>Vespula</taxon>
    </lineage>
</organism>
<evidence type="ECO:0000313" key="3">
    <source>
        <dbReference type="Proteomes" id="UP000614350"/>
    </source>
</evidence>
<proteinExistence type="predicted"/>
<keyword evidence="1" id="KW-1133">Transmembrane helix</keyword>
<evidence type="ECO:0000256" key="1">
    <source>
        <dbReference type="SAM" id="Phobius"/>
    </source>
</evidence>
<keyword evidence="1" id="KW-0812">Transmembrane</keyword>
<dbReference type="InterPro" id="IPR013783">
    <property type="entry name" value="Ig-like_fold"/>
</dbReference>
<dbReference type="EMBL" id="JACSEA010000017">
    <property type="protein sequence ID" value="KAF7383431.1"/>
    <property type="molecule type" value="Genomic_DNA"/>
</dbReference>
<evidence type="ECO:0000313" key="2">
    <source>
        <dbReference type="EMBL" id="KAF7383431.1"/>
    </source>
</evidence>